<protein>
    <submittedName>
        <fullName evidence="1">Uncharacterized protein</fullName>
    </submittedName>
</protein>
<dbReference type="OrthoDB" id="3491585at2"/>
<dbReference type="Proteomes" id="UP000198953">
    <property type="component" value="Unassembled WGS sequence"/>
</dbReference>
<gene>
    <name evidence="1" type="ORF">SAMN05660976_03148</name>
</gene>
<dbReference type="AlphaFoldDB" id="A0A1H7SCK2"/>
<evidence type="ECO:0000313" key="2">
    <source>
        <dbReference type="Proteomes" id="UP000198953"/>
    </source>
</evidence>
<evidence type="ECO:0000313" key="1">
    <source>
        <dbReference type="EMBL" id="SEL70350.1"/>
    </source>
</evidence>
<proteinExistence type="predicted"/>
<accession>A0A1H7SCK2</accession>
<dbReference type="RefSeq" id="WP_055503456.1">
    <property type="nucleotide sequence ID" value="NZ_BBZG01000001.1"/>
</dbReference>
<organism evidence="1 2">
    <name type="scientific">Nonomuraea pusilla</name>
    <dbReference type="NCBI Taxonomy" id="46177"/>
    <lineage>
        <taxon>Bacteria</taxon>
        <taxon>Bacillati</taxon>
        <taxon>Actinomycetota</taxon>
        <taxon>Actinomycetes</taxon>
        <taxon>Streptosporangiales</taxon>
        <taxon>Streptosporangiaceae</taxon>
        <taxon>Nonomuraea</taxon>
    </lineage>
</organism>
<reference evidence="1 2" key="1">
    <citation type="submission" date="2016-10" db="EMBL/GenBank/DDBJ databases">
        <authorList>
            <person name="de Groot N.N."/>
        </authorList>
    </citation>
    <scope>NUCLEOTIDE SEQUENCE [LARGE SCALE GENOMIC DNA]</scope>
    <source>
        <strain evidence="1 2">DSM 43357</strain>
    </source>
</reference>
<name>A0A1H7SCK2_9ACTN</name>
<dbReference type="EMBL" id="FOBF01000006">
    <property type="protein sequence ID" value="SEL70350.1"/>
    <property type="molecule type" value="Genomic_DNA"/>
</dbReference>
<sequence>MSEFTGVKPAEFDAMTSKHAEAARRLEELARALHGELRRAGLDTSPAARLRQLAGRVTTQAEDLRQRQALVHELQRQKVVFGMFTQRTAATTKSA</sequence>
<keyword evidence="2" id="KW-1185">Reference proteome</keyword>